<dbReference type="AlphaFoldDB" id="A0A8S1PUW6"/>
<evidence type="ECO:0000256" key="1">
    <source>
        <dbReference type="ARBA" id="ARBA00022574"/>
    </source>
</evidence>
<keyword evidence="3" id="KW-0812">Transmembrane</keyword>
<evidence type="ECO:0000313" key="5">
    <source>
        <dbReference type="Proteomes" id="UP000692954"/>
    </source>
</evidence>
<reference evidence="4" key="1">
    <citation type="submission" date="2021-01" db="EMBL/GenBank/DDBJ databases">
        <authorList>
            <consortium name="Genoscope - CEA"/>
            <person name="William W."/>
        </authorList>
    </citation>
    <scope>NUCLEOTIDE SEQUENCE</scope>
</reference>
<comment type="caution">
    <text evidence="4">The sequence shown here is derived from an EMBL/GenBank/DDBJ whole genome shotgun (WGS) entry which is preliminary data.</text>
</comment>
<organism evidence="4 5">
    <name type="scientific">Paramecium sonneborni</name>
    <dbReference type="NCBI Taxonomy" id="65129"/>
    <lineage>
        <taxon>Eukaryota</taxon>
        <taxon>Sar</taxon>
        <taxon>Alveolata</taxon>
        <taxon>Ciliophora</taxon>
        <taxon>Intramacronucleata</taxon>
        <taxon>Oligohymenophorea</taxon>
        <taxon>Peniculida</taxon>
        <taxon>Parameciidae</taxon>
        <taxon>Paramecium</taxon>
    </lineage>
</organism>
<dbReference type="InterPro" id="IPR050349">
    <property type="entry name" value="WD_LIS1/nudF_dynein_reg"/>
</dbReference>
<sequence>MIISRNFDKTKQQGKDYLYLGNFRNSFFLKCRYLFLIIFFFNQILKQKYFQLLKNYFYIFIDNNLSRSIEAELIKRITKIKNLQQQIKLEVNQQKREQYLTLLKKIYDELDESLDNISEMSEAMNIGLIFLKDISRDIKYIKVQNDHLFVSIDQGGEDIHKLREKNYQELLAIGKQKILAQSKLVDNIYVLYIYIFL</sequence>
<protein>
    <submittedName>
        <fullName evidence="4">Uncharacterized protein</fullName>
    </submittedName>
</protein>
<dbReference type="PANTHER" id="PTHR44129">
    <property type="entry name" value="WD REPEAT-CONTAINING PROTEIN POP1"/>
    <property type="match status" value="1"/>
</dbReference>
<name>A0A8S1PUW6_9CILI</name>
<evidence type="ECO:0000256" key="2">
    <source>
        <dbReference type="ARBA" id="ARBA00022737"/>
    </source>
</evidence>
<dbReference type="EMBL" id="CAJJDN010000087">
    <property type="protein sequence ID" value="CAD8106821.1"/>
    <property type="molecule type" value="Genomic_DNA"/>
</dbReference>
<evidence type="ECO:0000313" key="4">
    <source>
        <dbReference type="EMBL" id="CAD8106821.1"/>
    </source>
</evidence>
<proteinExistence type="predicted"/>
<keyword evidence="3" id="KW-1133">Transmembrane helix</keyword>
<keyword evidence="5" id="KW-1185">Reference proteome</keyword>
<keyword evidence="1" id="KW-0853">WD repeat</keyword>
<keyword evidence="3" id="KW-0472">Membrane</keyword>
<evidence type="ECO:0000256" key="3">
    <source>
        <dbReference type="SAM" id="Phobius"/>
    </source>
</evidence>
<dbReference type="Proteomes" id="UP000692954">
    <property type="component" value="Unassembled WGS sequence"/>
</dbReference>
<feature type="transmembrane region" description="Helical" evidence="3">
    <location>
        <begin position="27"/>
        <end position="45"/>
    </location>
</feature>
<keyword evidence="2" id="KW-0677">Repeat</keyword>
<accession>A0A8S1PUW6</accession>
<gene>
    <name evidence="4" type="ORF">PSON_ATCC_30995.1.T0870188</name>
</gene>